<dbReference type="AlphaFoldDB" id="A0A4R0H8F9"/>
<dbReference type="Proteomes" id="UP000292346">
    <property type="component" value="Unassembled WGS sequence"/>
</dbReference>
<dbReference type="InterPro" id="IPR037401">
    <property type="entry name" value="SnoaL-like"/>
</dbReference>
<dbReference type="SUPFAM" id="SSF54427">
    <property type="entry name" value="NTF2-like"/>
    <property type="match status" value="1"/>
</dbReference>
<proteinExistence type="predicted"/>
<evidence type="ECO:0000259" key="1">
    <source>
        <dbReference type="Pfam" id="PF12680"/>
    </source>
</evidence>
<dbReference type="EMBL" id="SJJZ01000004">
    <property type="protein sequence ID" value="TCC03949.1"/>
    <property type="molecule type" value="Genomic_DNA"/>
</dbReference>
<protein>
    <submittedName>
        <fullName evidence="2">Nuclear transport factor 2 family protein</fullName>
    </submittedName>
</protein>
<evidence type="ECO:0000313" key="3">
    <source>
        <dbReference type="Proteomes" id="UP000292346"/>
    </source>
</evidence>
<dbReference type="Pfam" id="PF12680">
    <property type="entry name" value="SnoaL_2"/>
    <property type="match status" value="1"/>
</dbReference>
<name>A0A4R0H8F9_9ACTN</name>
<sequence>MTDWPEIHENVVRQFRIAWEKPDPHAWDGFLDDSVRFVQPMLRDGVGPALWWEEFARTQALLPDLRVEVLRWAGAEENVFVHIRFVATAGGRPLSWEAVDLLKLSPEGRLLFRESFFDSVPPAAALARRPRAWLRWWRSGIGPFLGRRRFLPPAP</sequence>
<dbReference type="Gene3D" id="3.10.450.50">
    <property type="match status" value="1"/>
</dbReference>
<dbReference type="OrthoDB" id="8229984at2"/>
<gene>
    <name evidence="2" type="ORF">E0H45_33125</name>
</gene>
<keyword evidence="3" id="KW-1185">Reference proteome</keyword>
<organism evidence="2 3">
    <name type="scientific">Kribbella soli</name>
    <dbReference type="NCBI Taxonomy" id="1124743"/>
    <lineage>
        <taxon>Bacteria</taxon>
        <taxon>Bacillati</taxon>
        <taxon>Actinomycetota</taxon>
        <taxon>Actinomycetes</taxon>
        <taxon>Propionibacteriales</taxon>
        <taxon>Kribbellaceae</taxon>
        <taxon>Kribbella</taxon>
    </lineage>
</organism>
<reference evidence="2 3" key="1">
    <citation type="submission" date="2019-02" db="EMBL/GenBank/DDBJ databases">
        <title>Kribbella capetownensis sp. nov. and Kribbella speibonae sp. nov., isolated from soil.</title>
        <authorList>
            <person name="Curtis S.M."/>
            <person name="Norton I."/>
            <person name="Everest G.J."/>
            <person name="Meyers P.R."/>
        </authorList>
    </citation>
    <scope>NUCLEOTIDE SEQUENCE [LARGE SCALE GENOMIC DNA]</scope>
    <source>
        <strain evidence="2 3">KCTC 29219</strain>
    </source>
</reference>
<evidence type="ECO:0000313" key="2">
    <source>
        <dbReference type="EMBL" id="TCC03949.1"/>
    </source>
</evidence>
<dbReference type="InterPro" id="IPR032710">
    <property type="entry name" value="NTF2-like_dom_sf"/>
</dbReference>
<feature type="domain" description="SnoaL-like" evidence="1">
    <location>
        <begin position="12"/>
        <end position="109"/>
    </location>
</feature>
<comment type="caution">
    <text evidence="2">The sequence shown here is derived from an EMBL/GenBank/DDBJ whole genome shotgun (WGS) entry which is preliminary data.</text>
</comment>
<dbReference type="RefSeq" id="WP_131344762.1">
    <property type="nucleotide sequence ID" value="NZ_SJJZ01000004.1"/>
</dbReference>
<accession>A0A4R0H8F9</accession>